<sequence>MTKTRATLGSLLLTAAMTFGLAGVAQATPPGIPSESTARSELSALRTATEGSMSGYSREKFPHWITISGACNTRETVLKRDGSNVVTDSSCAATSGSWYSPFDGATWRAASDVDIDHIVPLAEAWRSGASSWSTAQRQSFANDLSGPQLIAVTDNVNQSKGDQDPAAWKPPLSSYWCTYAKMWIRTKHRYNLTAQSTEKTALSSMLDRC</sequence>
<gene>
    <name evidence="3" type="ORF">ACFPM7_01145</name>
</gene>
<keyword evidence="3" id="KW-0255">Endonuclease</keyword>
<evidence type="ECO:0000313" key="3">
    <source>
        <dbReference type="EMBL" id="MFC5285644.1"/>
    </source>
</evidence>
<organism evidence="3 4">
    <name type="scientific">Actinokineospora guangxiensis</name>
    <dbReference type="NCBI Taxonomy" id="1490288"/>
    <lineage>
        <taxon>Bacteria</taxon>
        <taxon>Bacillati</taxon>
        <taxon>Actinomycetota</taxon>
        <taxon>Actinomycetes</taxon>
        <taxon>Pseudonocardiales</taxon>
        <taxon>Pseudonocardiaceae</taxon>
        <taxon>Actinokineospora</taxon>
    </lineage>
</organism>
<comment type="caution">
    <text evidence="3">The sequence shown here is derived from an EMBL/GenBank/DDBJ whole genome shotgun (WGS) entry which is preliminary data.</text>
</comment>
<dbReference type="PANTHER" id="PTHR24094:SF15">
    <property type="entry name" value="AMP-DEPENDENT SYNTHETASE_LIGASE DOMAIN-CONTAINING PROTEIN-RELATED"/>
    <property type="match status" value="1"/>
</dbReference>
<name>A0ABW0EIB2_9PSEU</name>
<feature type="chain" id="PRO_5046163890" evidence="1">
    <location>
        <begin position="28"/>
        <end position="209"/>
    </location>
</feature>
<feature type="signal peptide" evidence="1">
    <location>
        <begin position="1"/>
        <end position="27"/>
    </location>
</feature>
<keyword evidence="1" id="KW-0732">Signal</keyword>
<dbReference type="Pfam" id="PF07510">
    <property type="entry name" value="GmrSD_C"/>
    <property type="match status" value="1"/>
</dbReference>
<dbReference type="EMBL" id="JBHSKF010000001">
    <property type="protein sequence ID" value="MFC5285644.1"/>
    <property type="molecule type" value="Genomic_DNA"/>
</dbReference>
<dbReference type="GO" id="GO:0004519">
    <property type="term" value="F:endonuclease activity"/>
    <property type="evidence" value="ECO:0007669"/>
    <property type="project" value="UniProtKB-KW"/>
</dbReference>
<keyword evidence="3" id="KW-0378">Hydrolase</keyword>
<dbReference type="InterPro" id="IPR011089">
    <property type="entry name" value="GmrSD_C"/>
</dbReference>
<dbReference type="RefSeq" id="WP_378242768.1">
    <property type="nucleotide sequence ID" value="NZ_JBHSKF010000001.1"/>
</dbReference>
<reference evidence="4" key="1">
    <citation type="journal article" date="2019" name="Int. J. Syst. Evol. Microbiol.">
        <title>The Global Catalogue of Microorganisms (GCM) 10K type strain sequencing project: providing services to taxonomists for standard genome sequencing and annotation.</title>
        <authorList>
            <consortium name="The Broad Institute Genomics Platform"/>
            <consortium name="The Broad Institute Genome Sequencing Center for Infectious Disease"/>
            <person name="Wu L."/>
            <person name="Ma J."/>
        </authorList>
    </citation>
    <scope>NUCLEOTIDE SEQUENCE [LARGE SCALE GENOMIC DNA]</scope>
    <source>
        <strain evidence="4">CCUG 59778</strain>
    </source>
</reference>
<dbReference type="Proteomes" id="UP001596157">
    <property type="component" value="Unassembled WGS sequence"/>
</dbReference>
<accession>A0ABW0EIB2</accession>
<feature type="domain" description="GmrSD restriction endonucleases C-terminal" evidence="2">
    <location>
        <begin position="108"/>
        <end position="203"/>
    </location>
</feature>
<evidence type="ECO:0000256" key="1">
    <source>
        <dbReference type="SAM" id="SignalP"/>
    </source>
</evidence>
<keyword evidence="3" id="KW-0540">Nuclease</keyword>
<proteinExistence type="predicted"/>
<evidence type="ECO:0000313" key="4">
    <source>
        <dbReference type="Proteomes" id="UP001596157"/>
    </source>
</evidence>
<dbReference type="PANTHER" id="PTHR24094">
    <property type="entry name" value="SECRETED PROTEIN"/>
    <property type="match status" value="1"/>
</dbReference>
<evidence type="ECO:0000259" key="2">
    <source>
        <dbReference type="Pfam" id="PF07510"/>
    </source>
</evidence>
<keyword evidence="4" id="KW-1185">Reference proteome</keyword>
<protein>
    <submittedName>
        <fullName evidence="3">HNH endonuclease family protein</fullName>
    </submittedName>
</protein>